<dbReference type="Pfam" id="PF13673">
    <property type="entry name" value="Acetyltransf_10"/>
    <property type="match status" value="1"/>
</dbReference>
<dbReference type="InterPro" id="IPR000182">
    <property type="entry name" value="GNAT_dom"/>
</dbReference>
<dbReference type="Proteomes" id="UP000324285">
    <property type="component" value="Chromosome"/>
</dbReference>
<dbReference type="KEGG" id="hbh:E4T21_16115"/>
<keyword evidence="1" id="KW-0808">Transferase</keyword>
<evidence type="ECO:0000259" key="3">
    <source>
        <dbReference type="PROSITE" id="PS51186"/>
    </source>
</evidence>
<reference evidence="4" key="1">
    <citation type="submission" date="2021-02" db="EMBL/GenBank/DDBJ databases">
        <title>Strain Y2R2, a novel species of the genus Halomonas.</title>
        <authorList>
            <person name="Huang H."/>
        </authorList>
    </citation>
    <scope>NUCLEOTIDE SEQUENCE</scope>
    <source>
        <strain evidence="4">Y2R2</strain>
    </source>
</reference>
<gene>
    <name evidence="4" type="ORF">E4T21_16115</name>
</gene>
<dbReference type="PROSITE" id="PS51186">
    <property type="entry name" value="GNAT"/>
    <property type="match status" value="1"/>
</dbReference>
<dbReference type="CDD" id="cd04301">
    <property type="entry name" value="NAT_SF"/>
    <property type="match status" value="1"/>
</dbReference>
<keyword evidence="5" id="KW-1185">Reference proteome</keyword>
<dbReference type="EMBL" id="CP038437">
    <property type="protein sequence ID" value="QEM84156.1"/>
    <property type="molecule type" value="Genomic_DNA"/>
</dbReference>
<dbReference type="GO" id="GO:0016747">
    <property type="term" value="F:acyltransferase activity, transferring groups other than amino-acyl groups"/>
    <property type="evidence" value="ECO:0007669"/>
    <property type="project" value="InterPro"/>
</dbReference>
<dbReference type="Gene3D" id="3.40.630.30">
    <property type="match status" value="1"/>
</dbReference>
<organism evidence="4 5">
    <name type="scientific">Halomonas binhaiensis</name>
    <dbReference type="NCBI Taxonomy" id="2562282"/>
    <lineage>
        <taxon>Bacteria</taxon>
        <taxon>Pseudomonadati</taxon>
        <taxon>Pseudomonadota</taxon>
        <taxon>Gammaproteobacteria</taxon>
        <taxon>Oceanospirillales</taxon>
        <taxon>Halomonadaceae</taxon>
        <taxon>Halomonas</taxon>
    </lineage>
</organism>
<dbReference type="PANTHER" id="PTHR43877">
    <property type="entry name" value="AMINOALKYLPHOSPHONATE N-ACETYLTRANSFERASE-RELATED-RELATED"/>
    <property type="match status" value="1"/>
</dbReference>
<protein>
    <submittedName>
        <fullName evidence="4">GNAT family N-acetyltransferase</fullName>
    </submittedName>
</protein>
<dbReference type="SUPFAM" id="SSF55729">
    <property type="entry name" value="Acyl-CoA N-acyltransferases (Nat)"/>
    <property type="match status" value="1"/>
</dbReference>
<sequence length="170" mass="19120">MPPPVSRGTGPMARIHYREATSDDAADQAEVFHHAVMQGTSRHYTMAQRQAWASALSRDASVWMDRQSRYRTLVAECDRRCVGFVELDMEKANVEMLYVWPSLAGMGIGRSLLALAECNLREGGAVRMTIDASLGLAEYLMRHGWDSHGVEWVERAGERLPRHNMSKNLS</sequence>
<evidence type="ECO:0000313" key="5">
    <source>
        <dbReference type="Proteomes" id="UP000324285"/>
    </source>
</evidence>
<accession>A0A5C1NLQ1</accession>
<proteinExistence type="predicted"/>
<dbReference type="OrthoDB" id="6198075at2"/>
<dbReference type="AlphaFoldDB" id="A0A5C1NLQ1"/>
<evidence type="ECO:0000313" key="4">
    <source>
        <dbReference type="EMBL" id="QEM84156.1"/>
    </source>
</evidence>
<feature type="domain" description="N-acetyltransferase" evidence="3">
    <location>
        <begin position="15"/>
        <end position="170"/>
    </location>
</feature>
<name>A0A5C1NLQ1_9GAMM</name>
<evidence type="ECO:0000256" key="1">
    <source>
        <dbReference type="ARBA" id="ARBA00022679"/>
    </source>
</evidence>
<evidence type="ECO:0000256" key="2">
    <source>
        <dbReference type="ARBA" id="ARBA00023315"/>
    </source>
</evidence>
<dbReference type="InterPro" id="IPR016181">
    <property type="entry name" value="Acyl_CoA_acyltransferase"/>
</dbReference>
<dbReference type="InterPro" id="IPR050832">
    <property type="entry name" value="Bact_Acetyltransf"/>
</dbReference>
<keyword evidence="2" id="KW-0012">Acyltransferase</keyword>
<dbReference type="PANTHER" id="PTHR43877:SF2">
    <property type="entry name" value="AMINOALKYLPHOSPHONATE N-ACETYLTRANSFERASE-RELATED"/>
    <property type="match status" value="1"/>
</dbReference>